<dbReference type="PROSITE" id="PS50943">
    <property type="entry name" value="HTH_CROC1"/>
    <property type="match status" value="1"/>
</dbReference>
<dbReference type="Gene3D" id="1.10.260.40">
    <property type="entry name" value="lambda repressor-like DNA-binding domains"/>
    <property type="match status" value="1"/>
</dbReference>
<sequence>MNRIRECRRNKKLTLKQLSKELAKKKFKISADALGKYERGEREPKLETWLKLANFFNVSVAYLMGLNNSPNNNFDNIFLKEAPYDIDEWNNLFDTNSTKISTSLSAEQESTVVNSLKTYKSILISLIPYIIKEKLDTNELEKLKKNNLKMLINIVNTLDTDFWPESHITTMDDLENSDLKIQKKLNNILKKINKLLKDELKSN</sequence>
<evidence type="ECO:0000313" key="2">
    <source>
        <dbReference type="Proteomes" id="UP000245980"/>
    </source>
</evidence>
<dbReference type="EMBL" id="QGHT01000024">
    <property type="protein sequence ID" value="PWT41394.1"/>
    <property type="molecule type" value="Genomic_DNA"/>
</dbReference>
<accession>A0A143Q291</accession>
<dbReference type="Pfam" id="PF01381">
    <property type="entry name" value="HTH_3"/>
    <property type="match status" value="1"/>
</dbReference>
<dbReference type="InterPro" id="IPR001387">
    <property type="entry name" value="Cro/C1-type_HTH"/>
</dbReference>
<dbReference type="SMART" id="SM00530">
    <property type="entry name" value="HTH_XRE"/>
    <property type="match status" value="1"/>
</dbReference>
<name>A0A143Q291_LIMRT</name>
<gene>
    <name evidence="1" type="ORF">DKZ22_06625</name>
</gene>
<dbReference type="CDD" id="cd00093">
    <property type="entry name" value="HTH_XRE"/>
    <property type="match status" value="1"/>
</dbReference>
<proteinExistence type="predicted"/>
<dbReference type="SUPFAM" id="SSF47413">
    <property type="entry name" value="lambda repressor-like DNA-binding domains"/>
    <property type="match status" value="1"/>
</dbReference>
<dbReference type="RefSeq" id="WP_063164390.1">
    <property type="nucleotide sequence ID" value="NZ_CP014786.1"/>
</dbReference>
<protein>
    <submittedName>
        <fullName evidence="1">XRE family transcriptional regulator</fullName>
    </submittedName>
</protein>
<dbReference type="GO" id="GO:0003677">
    <property type="term" value="F:DNA binding"/>
    <property type="evidence" value="ECO:0007669"/>
    <property type="project" value="InterPro"/>
</dbReference>
<reference evidence="1 2" key="1">
    <citation type="journal article" date="2018" name="Front. Microbiol.">
        <title>Comparative Genomics of the Herbivore Gut Symbiont Lactobacillus reuteri Reveals Genetic Diversity and Lifestyle Adaptation.</title>
        <authorList>
            <person name="Zhao J."/>
        </authorList>
    </citation>
    <scope>NUCLEOTIDE SEQUENCE [LARGE SCALE GENOMIC DNA]</scope>
    <source>
        <strain evidence="1 2">LR10</strain>
    </source>
</reference>
<dbReference type="Proteomes" id="UP000245980">
    <property type="component" value="Unassembled WGS sequence"/>
</dbReference>
<organism evidence="1 2">
    <name type="scientific">Limosilactobacillus reuteri</name>
    <name type="common">Lactobacillus reuteri</name>
    <dbReference type="NCBI Taxonomy" id="1598"/>
    <lineage>
        <taxon>Bacteria</taxon>
        <taxon>Bacillati</taxon>
        <taxon>Bacillota</taxon>
        <taxon>Bacilli</taxon>
        <taxon>Lactobacillales</taxon>
        <taxon>Lactobacillaceae</taxon>
        <taxon>Limosilactobacillus</taxon>
    </lineage>
</organism>
<dbReference type="AlphaFoldDB" id="A0A143Q291"/>
<comment type="caution">
    <text evidence="1">The sequence shown here is derived from an EMBL/GenBank/DDBJ whole genome shotgun (WGS) entry which is preliminary data.</text>
</comment>
<dbReference type="OrthoDB" id="2364157at2"/>
<evidence type="ECO:0000313" key="1">
    <source>
        <dbReference type="EMBL" id="PWT41394.1"/>
    </source>
</evidence>
<dbReference type="InterPro" id="IPR010982">
    <property type="entry name" value="Lambda_DNA-bd_dom_sf"/>
</dbReference>